<reference evidence="2" key="1">
    <citation type="journal article" date="2015" name="Nature">
        <title>Complex archaea that bridge the gap between prokaryotes and eukaryotes.</title>
        <authorList>
            <person name="Spang A."/>
            <person name="Saw J.H."/>
            <person name="Jorgensen S.L."/>
            <person name="Zaremba-Niedzwiedzka K."/>
            <person name="Martijn J."/>
            <person name="Lind A.E."/>
            <person name="van Eijk R."/>
            <person name="Schleper C."/>
            <person name="Guy L."/>
            <person name="Ettema T.J."/>
        </authorList>
    </citation>
    <scope>NUCLEOTIDE SEQUENCE</scope>
</reference>
<dbReference type="InterPro" id="IPR015956">
    <property type="entry name" value="Peniciliin-bd_prot_C_sf"/>
</dbReference>
<dbReference type="Gene3D" id="2.60.410.10">
    <property type="entry name" value="D-Ala-D-Ala carboxypeptidase, C-terminal domain"/>
    <property type="match status" value="1"/>
</dbReference>
<organism evidence="2">
    <name type="scientific">marine sediment metagenome</name>
    <dbReference type="NCBI Taxonomy" id="412755"/>
    <lineage>
        <taxon>unclassified sequences</taxon>
        <taxon>metagenomes</taxon>
        <taxon>ecological metagenomes</taxon>
    </lineage>
</organism>
<gene>
    <name evidence="2" type="ORF">LCGC14_2529110</name>
</gene>
<dbReference type="EMBL" id="LAZR01040996">
    <property type="protein sequence ID" value="KKL13102.1"/>
    <property type="molecule type" value="Genomic_DNA"/>
</dbReference>
<dbReference type="AlphaFoldDB" id="A0A0F9BH10"/>
<dbReference type="GO" id="GO:0009002">
    <property type="term" value="F:serine-type D-Ala-D-Ala carboxypeptidase activity"/>
    <property type="evidence" value="ECO:0007669"/>
    <property type="project" value="InterPro"/>
</dbReference>
<evidence type="ECO:0000313" key="2">
    <source>
        <dbReference type="EMBL" id="KKL13102.1"/>
    </source>
</evidence>
<protein>
    <recommendedName>
        <fullName evidence="1">Peptidase S11 D-Ala-D-Ala carboxypeptidase A C-terminal domain-containing protein</fullName>
    </recommendedName>
</protein>
<dbReference type="InterPro" id="IPR037167">
    <property type="entry name" value="Peptidase_S11_C_sf"/>
</dbReference>
<dbReference type="GO" id="GO:0006508">
    <property type="term" value="P:proteolysis"/>
    <property type="evidence" value="ECO:0007669"/>
    <property type="project" value="InterPro"/>
</dbReference>
<evidence type="ECO:0000259" key="1">
    <source>
        <dbReference type="Pfam" id="PF07943"/>
    </source>
</evidence>
<name>A0A0F9BH10_9ZZZZ</name>
<proteinExistence type="predicted"/>
<accession>A0A0F9BH10</accession>
<dbReference type="SUPFAM" id="SSF69189">
    <property type="entry name" value="Penicillin-binding protein associated domain"/>
    <property type="match status" value="1"/>
</dbReference>
<feature type="domain" description="Peptidase S11 D-Ala-D-Ala carboxypeptidase A C-terminal" evidence="1">
    <location>
        <begin position="2"/>
        <end position="53"/>
    </location>
</feature>
<dbReference type="Pfam" id="PF07943">
    <property type="entry name" value="PBP5_C"/>
    <property type="match status" value="1"/>
</dbReference>
<comment type="caution">
    <text evidence="2">The sequence shown here is derived from an EMBL/GenBank/DDBJ whole genome shotgun (WGS) entry which is preliminary data.</text>
</comment>
<dbReference type="InterPro" id="IPR012907">
    <property type="entry name" value="Peptidase_S11_C"/>
</dbReference>
<sequence>MLVPVTGGDEIAAEVIYTGPFQAPITKGDELGELVVDRGELPALRVPLVASASIAPGGFMVKMTAAAQHLMNRLNAGPQAEPAVEAEAS</sequence>